<accession>A0A423PQT7</accession>
<comment type="subunit">
    <text evidence="10">Monomer. Can also form homodimers and oligomers.</text>
</comment>
<organism evidence="12 13">
    <name type="scientific">Salinisphaera orenii YIM 95161</name>
    <dbReference type="NCBI Taxonomy" id="1051139"/>
    <lineage>
        <taxon>Bacteria</taxon>
        <taxon>Pseudomonadati</taxon>
        <taxon>Pseudomonadota</taxon>
        <taxon>Gammaproteobacteria</taxon>
        <taxon>Salinisphaerales</taxon>
        <taxon>Salinisphaeraceae</taxon>
        <taxon>Salinisphaera</taxon>
    </lineage>
</organism>
<feature type="binding site" evidence="10">
    <location>
        <position position="91"/>
    </location>
    <ligand>
        <name>ATP</name>
        <dbReference type="ChEBI" id="CHEBI:30616"/>
    </ligand>
</feature>
<dbReference type="GO" id="GO:0000049">
    <property type="term" value="F:tRNA binding"/>
    <property type="evidence" value="ECO:0007669"/>
    <property type="project" value="UniProtKB-UniRule"/>
</dbReference>
<dbReference type="PIRSF" id="PIRSF000813">
    <property type="entry name" value="CCA_bact"/>
    <property type="match status" value="1"/>
</dbReference>
<keyword evidence="5 10" id="KW-0547">Nucleotide-binding</keyword>
<dbReference type="GO" id="GO:0004112">
    <property type="term" value="F:cyclic-nucleotide phosphodiesterase activity"/>
    <property type="evidence" value="ECO:0007669"/>
    <property type="project" value="UniProtKB-UniRule"/>
</dbReference>
<comment type="domain">
    <text evidence="10">Comprises two domains: an N-terminal domain containing the nucleotidyltransferase activity and a C-terminal HD domain associated with both phosphodiesterase and phosphatase activities.</text>
</comment>
<keyword evidence="7 10" id="KW-0067">ATP-binding</keyword>
<dbReference type="GO" id="GO:0000287">
    <property type="term" value="F:magnesium ion binding"/>
    <property type="evidence" value="ECO:0007669"/>
    <property type="project" value="UniProtKB-UniRule"/>
</dbReference>
<comment type="miscellaneous">
    <text evidence="10">A single active site specifically recognizes both ATP and CTP and is responsible for their addition.</text>
</comment>
<dbReference type="GO" id="GO:0004810">
    <property type="term" value="F:CCA tRNA nucleotidyltransferase activity"/>
    <property type="evidence" value="ECO:0007669"/>
    <property type="project" value="UniProtKB-UniRule"/>
</dbReference>
<keyword evidence="2 10" id="KW-0819">tRNA processing</keyword>
<evidence type="ECO:0000256" key="4">
    <source>
        <dbReference type="ARBA" id="ARBA00022723"/>
    </source>
</evidence>
<evidence type="ECO:0000256" key="6">
    <source>
        <dbReference type="ARBA" id="ARBA00022800"/>
    </source>
</evidence>
<dbReference type="PANTHER" id="PTHR47545">
    <property type="entry name" value="MULTIFUNCTIONAL CCA PROTEIN"/>
    <property type="match status" value="1"/>
</dbReference>
<dbReference type="SUPFAM" id="SSF81301">
    <property type="entry name" value="Nucleotidyltransferase"/>
    <property type="match status" value="1"/>
</dbReference>
<dbReference type="InterPro" id="IPR002646">
    <property type="entry name" value="PolA_pol_head_dom"/>
</dbReference>
<feature type="binding site" evidence="10">
    <location>
        <position position="11"/>
    </location>
    <ligand>
        <name>ATP</name>
        <dbReference type="ChEBI" id="CHEBI:30616"/>
    </ligand>
</feature>
<keyword evidence="6 10" id="KW-0692">RNA repair</keyword>
<keyword evidence="10" id="KW-0511">Multifunctional enzyme</keyword>
<dbReference type="PROSITE" id="PS51831">
    <property type="entry name" value="HD"/>
    <property type="match status" value="1"/>
</dbReference>
<keyword evidence="4 10" id="KW-0479">Metal-binding</keyword>
<dbReference type="GO" id="GO:0005524">
    <property type="term" value="F:ATP binding"/>
    <property type="evidence" value="ECO:0007669"/>
    <property type="project" value="UniProtKB-UniRule"/>
</dbReference>
<dbReference type="Gene3D" id="1.10.3090.10">
    <property type="entry name" value="cca-adding enzyme, domain 2"/>
    <property type="match status" value="1"/>
</dbReference>
<comment type="cofactor">
    <cofactor evidence="10">
        <name>Ni(2+)</name>
        <dbReference type="ChEBI" id="CHEBI:49786"/>
    </cofactor>
    <text evidence="10">Nickel for phosphatase activity.</text>
</comment>
<dbReference type="InterPro" id="IPR012006">
    <property type="entry name" value="CCA_bact"/>
</dbReference>
<dbReference type="Gene3D" id="3.30.460.10">
    <property type="entry name" value="Beta Polymerase, domain 2"/>
    <property type="match status" value="1"/>
</dbReference>
<dbReference type="InterPro" id="IPR050124">
    <property type="entry name" value="tRNA_CCA-adding_enzyme"/>
</dbReference>
<dbReference type="NCBIfam" id="NF008137">
    <property type="entry name" value="PRK10885.1"/>
    <property type="match status" value="1"/>
</dbReference>
<feature type="binding site" evidence="10">
    <location>
        <position position="11"/>
    </location>
    <ligand>
        <name>CTP</name>
        <dbReference type="ChEBI" id="CHEBI:37563"/>
    </ligand>
</feature>
<dbReference type="GO" id="GO:0042245">
    <property type="term" value="P:RNA repair"/>
    <property type="evidence" value="ECO:0007669"/>
    <property type="project" value="UniProtKB-KW"/>
</dbReference>
<comment type="catalytic activity">
    <reaction evidence="10">
        <text>a tRNA with a 3' CCA end + 2 CTP + ATP = a tRNA with a 3' CCACCA end + 3 diphosphate</text>
        <dbReference type="Rhea" id="RHEA:76235"/>
        <dbReference type="Rhea" id="RHEA-COMP:10468"/>
        <dbReference type="Rhea" id="RHEA-COMP:18655"/>
        <dbReference type="ChEBI" id="CHEBI:30616"/>
        <dbReference type="ChEBI" id="CHEBI:33019"/>
        <dbReference type="ChEBI" id="CHEBI:37563"/>
        <dbReference type="ChEBI" id="CHEBI:83071"/>
        <dbReference type="ChEBI" id="CHEBI:195187"/>
    </reaction>
</comment>
<dbReference type="EC" id="2.7.7.72" evidence="10"/>
<dbReference type="EC" id="3.1.4.-" evidence="10"/>
<keyword evidence="1 10" id="KW-0808">Transferase</keyword>
<evidence type="ECO:0000256" key="2">
    <source>
        <dbReference type="ARBA" id="ARBA00022694"/>
    </source>
</evidence>
<dbReference type="GO" id="GO:0016791">
    <property type="term" value="F:phosphatase activity"/>
    <property type="evidence" value="ECO:0007669"/>
    <property type="project" value="UniProtKB-UniRule"/>
</dbReference>
<comment type="similarity">
    <text evidence="10">Belongs to the tRNA nucleotidyltransferase/poly(A) polymerase family. Bacterial CCA-adding enzyme type 1 subfamily.</text>
</comment>
<sequence>MQRYLVGGAVRDALLGQPVTDRDWVIVGATPEALTARGYTPVGRDFPVFLHPETREEHALARTERKSGRGYHGFVFHTGAEVSLEDDLVRRDLTVNAIAQAEDGRIVDPHGGRADLEARVLRHVSPAFVEDPVRLLRLARYYARFAPLGFTVADETMALLRTLVANGEVDHLVPERVWAETERALMHAEPQLFFYLLRECGALARLFPELDALFGVPQPVRHHPEIDSGVHTLLVLAQAACAGADLDARYAALCHDYGKAATPRARLPGHHGHEEAGVPLAQACSKRLGVPRALRDAARLTARWHTHVHRLYELRPATVLALFEGIDAFRRPERLETLLHVCEADVRGRLGFERRAYGQADRARAAFAAARAITAKPLADQGLAGPEIGEALRRQRIAAIAETLSDRLDRDA</sequence>
<dbReference type="AlphaFoldDB" id="A0A423PQT7"/>
<reference evidence="12 13" key="1">
    <citation type="submission" date="2013-10" db="EMBL/GenBank/DDBJ databases">
        <title>Salinisphaera halophila YIM 95161 Genome Sequencing.</title>
        <authorList>
            <person name="Lai Q."/>
            <person name="Li C."/>
            <person name="Shao Z."/>
        </authorList>
    </citation>
    <scope>NUCLEOTIDE SEQUENCE [LARGE SCALE GENOMIC DNA]</scope>
    <source>
        <strain evidence="12 13">YIM 95161</strain>
    </source>
</reference>
<feature type="binding site" evidence="10">
    <location>
        <position position="23"/>
    </location>
    <ligand>
        <name>Mg(2+)</name>
        <dbReference type="ChEBI" id="CHEBI:18420"/>
    </ligand>
</feature>
<dbReference type="Proteomes" id="UP000285123">
    <property type="component" value="Unassembled WGS sequence"/>
</dbReference>
<comment type="catalytic activity">
    <reaction evidence="10">
        <text>a tRNA precursor + 2 CTP + ATP = a tRNA with a 3' CCA end + 3 diphosphate</text>
        <dbReference type="Rhea" id="RHEA:14433"/>
        <dbReference type="Rhea" id="RHEA-COMP:10465"/>
        <dbReference type="Rhea" id="RHEA-COMP:10468"/>
        <dbReference type="ChEBI" id="CHEBI:30616"/>
        <dbReference type="ChEBI" id="CHEBI:33019"/>
        <dbReference type="ChEBI" id="CHEBI:37563"/>
        <dbReference type="ChEBI" id="CHEBI:74896"/>
        <dbReference type="ChEBI" id="CHEBI:83071"/>
        <dbReference type="EC" id="2.7.7.72"/>
    </reaction>
</comment>
<keyword evidence="3 10" id="KW-0548">Nucleotidyltransferase</keyword>
<keyword evidence="10" id="KW-0533">Nickel</keyword>
<dbReference type="EC" id="3.1.3.-" evidence="10"/>
<feature type="binding site" evidence="10">
    <location>
        <position position="8"/>
    </location>
    <ligand>
        <name>CTP</name>
        <dbReference type="ChEBI" id="CHEBI:37563"/>
    </ligand>
</feature>
<dbReference type="OrthoDB" id="9805698at2"/>
<evidence type="ECO:0000313" key="12">
    <source>
        <dbReference type="EMBL" id="ROO27953.1"/>
    </source>
</evidence>
<evidence type="ECO:0000256" key="8">
    <source>
        <dbReference type="ARBA" id="ARBA00022842"/>
    </source>
</evidence>
<comment type="function">
    <text evidence="10">Catalyzes the addition and repair of the essential 3'-terminal CCA sequence in tRNAs without using a nucleic acid template. Adds these three nucleotides in the order of C, C, and A to the tRNA nucleotide-73, using CTP and ATP as substrates and producing inorganic pyrophosphate. tRNA 3'-terminal CCA addition is required both for tRNA processing and repair. Also involved in tRNA surveillance by mediating tandem CCA addition to generate a CCACCA at the 3' terminus of unstable tRNAs. While stable tRNAs receive only 3'-terminal CCA, unstable tRNAs are marked with CCACCA and rapidly degraded.</text>
</comment>
<dbReference type="EMBL" id="AYKF01000089">
    <property type="protein sequence ID" value="ROO27953.1"/>
    <property type="molecule type" value="Genomic_DNA"/>
</dbReference>
<proteinExistence type="inferred from homology"/>
<protein>
    <recommendedName>
        <fullName evidence="10">Multifunctional CCA protein</fullName>
    </recommendedName>
    <domain>
        <recommendedName>
            <fullName evidence="10">CCA-adding enzyme</fullName>
            <ecNumber evidence="10">2.7.7.72</ecNumber>
        </recommendedName>
        <alternativeName>
            <fullName evidence="10">CCA tRNA nucleotidyltransferase</fullName>
        </alternativeName>
        <alternativeName>
            <fullName evidence="10">tRNA CCA-pyrophosphorylase</fullName>
        </alternativeName>
        <alternativeName>
            <fullName evidence="10">tRNA adenylyl-/cytidylyl-transferase</fullName>
        </alternativeName>
        <alternativeName>
            <fullName evidence="10">tRNA nucleotidyltransferase</fullName>
        </alternativeName>
        <alternativeName>
            <fullName evidence="10">tRNA-NT</fullName>
        </alternativeName>
    </domain>
    <domain>
        <recommendedName>
            <fullName evidence="10">2'-nucleotidase</fullName>
            <ecNumber evidence="10">3.1.3.-</ecNumber>
        </recommendedName>
    </domain>
    <domain>
        <recommendedName>
            <fullName evidence="10">2',3'-cyclic phosphodiesterase</fullName>
            <ecNumber evidence="10">3.1.4.-</ecNumber>
        </recommendedName>
    </domain>
    <domain>
        <recommendedName>
            <fullName evidence="10">Phosphatase</fullName>
        </recommendedName>
    </domain>
</protein>
<dbReference type="HAMAP" id="MF_01261">
    <property type="entry name" value="CCA_bact_type1"/>
    <property type="match status" value="1"/>
</dbReference>
<comment type="cofactor">
    <cofactor evidence="10">
        <name>Mg(2+)</name>
        <dbReference type="ChEBI" id="CHEBI:18420"/>
    </cofactor>
    <text evidence="10">Magnesium is required for nucleotidyltransferase activity.</text>
</comment>
<dbReference type="PANTHER" id="PTHR47545:SF1">
    <property type="entry name" value="MULTIFUNCTIONAL CCA PROTEIN"/>
    <property type="match status" value="1"/>
</dbReference>
<dbReference type="RefSeq" id="WP_123591444.1">
    <property type="nucleotide sequence ID" value="NZ_AYKF01000089.1"/>
</dbReference>
<dbReference type="InterPro" id="IPR032828">
    <property type="entry name" value="PolyA_RNA-bd"/>
</dbReference>
<dbReference type="GO" id="GO:0001680">
    <property type="term" value="P:tRNA 3'-terminal CCA addition"/>
    <property type="evidence" value="ECO:0007669"/>
    <property type="project" value="UniProtKB-UniRule"/>
</dbReference>
<name>A0A423PQT7_9GAMM</name>
<evidence type="ECO:0000256" key="3">
    <source>
        <dbReference type="ARBA" id="ARBA00022695"/>
    </source>
</evidence>
<dbReference type="Pfam" id="PF01966">
    <property type="entry name" value="HD"/>
    <property type="match status" value="1"/>
</dbReference>
<keyword evidence="9 10" id="KW-0694">RNA-binding</keyword>
<dbReference type="Pfam" id="PF01743">
    <property type="entry name" value="PolyA_pol"/>
    <property type="match status" value="1"/>
</dbReference>
<dbReference type="GO" id="GO:0160016">
    <property type="term" value="F:CCACCA tRNA nucleotidyltransferase activity"/>
    <property type="evidence" value="ECO:0007669"/>
    <property type="project" value="RHEA"/>
</dbReference>
<feature type="binding site" evidence="10">
    <location>
        <position position="137"/>
    </location>
    <ligand>
        <name>ATP</name>
        <dbReference type="ChEBI" id="CHEBI:30616"/>
    </ligand>
</feature>
<feature type="binding site" evidence="10">
    <location>
        <position position="140"/>
    </location>
    <ligand>
        <name>CTP</name>
        <dbReference type="ChEBI" id="CHEBI:37563"/>
    </ligand>
</feature>
<evidence type="ECO:0000256" key="5">
    <source>
        <dbReference type="ARBA" id="ARBA00022741"/>
    </source>
</evidence>
<evidence type="ECO:0000313" key="13">
    <source>
        <dbReference type="Proteomes" id="UP000285123"/>
    </source>
</evidence>
<comment type="caution">
    <text evidence="12">The sequence shown here is derived from an EMBL/GenBank/DDBJ whole genome shotgun (WGS) entry which is preliminary data.</text>
</comment>
<dbReference type="HAMAP" id="MF_01262">
    <property type="entry name" value="CCA_bact_type2"/>
    <property type="match status" value="1"/>
</dbReference>
<evidence type="ECO:0000259" key="11">
    <source>
        <dbReference type="PROSITE" id="PS51831"/>
    </source>
</evidence>
<evidence type="ECO:0000256" key="9">
    <source>
        <dbReference type="ARBA" id="ARBA00022884"/>
    </source>
</evidence>
<feature type="binding site" evidence="10">
    <location>
        <position position="21"/>
    </location>
    <ligand>
        <name>Mg(2+)</name>
        <dbReference type="ChEBI" id="CHEBI:18420"/>
    </ligand>
</feature>
<dbReference type="Pfam" id="PF12627">
    <property type="entry name" value="PolyA_pol_RNAbd"/>
    <property type="match status" value="1"/>
</dbReference>
<feature type="binding site" evidence="10">
    <location>
        <position position="140"/>
    </location>
    <ligand>
        <name>ATP</name>
        <dbReference type="ChEBI" id="CHEBI:30616"/>
    </ligand>
</feature>
<feature type="domain" description="HD" evidence="11">
    <location>
        <begin position="228"/>
        <end position="329"/>
    </location>
</feature>
<gene>
    <name evidence="10" type="primary">cca</name>
    <name evidence="12" type="ORF">SAHL_10935</name>
</gene>
<feature type="binding site" evidence="10">
    <location>
        <position position="8"/>
    </location>
    <ligand>
        <name>ATP</name>
        <dbReference type="ChEBI" id="CHEBI:30616"/>
    </ligand>
</feature>
<keyword evidence="10" id="KW-0378">Hydrolase</keyword>
<keyword evidence="8 10" id="KW-0460">Magnesium</keyword>
<dbReference type="InterPro" id="IPR006674">
    <property type="entry name" value="HD_domain"/>
</dbReference>
<feature type="binding site" evidence="10">
    <location>
        <position position="91"/>
    </location>
    <ligand>
        <name>CTP</name>
        <dbReference type="ChEBI" id="CHEBI:37563"/>
    </ligand>
</feature>
<evidence type="ECO:0000256" key="7">
    <source>
        <dbReference type="ARBA" id="ARBA00022840"/>
    </source>
</evidence>
<evidence type="ECO:0000256" key="10">
    <source>
        <dbReference type="HAMAP-Rule" id="MF_01261"/>
    </source>
</evidence>
<dbReference type="InterPro" id="IPR043519">
    <property type="entry name" value="NT_sf"/>
</dbReference>
<dbReference type="SUPFAM" id="SSF81891">
    <property type="entry name" value="Poly A polymerase C-terminal region-like"/>
    <property type="match status" value="1"/>
</dbReference>
<feature type="binding site" evidence="10">
    <location>
        <position position="137"/>
    </location>
    <ligand>
        <name>CTP</name>
        <dbReference type="ChEBI" id="CHEBI:37563"/>
    </ligand>
</feature>
<evidence type="ECO:0000256" key="1">
    <source>
        <dbReference type="ARBA" id="ARBA00022679"/>
    </source>
</evidence>